<keyword evidence="3" id="KW-1185">Reference proteome</keyword>
<proteinExistence type="predicted"/>
<evidence type="ECO:0000313" key="2">
    <source>
        <dbReference type="EMBL" id="MPC40288.1"/>
    </source>
</evidence>
<name>A0A5B7F557_PORTR</name>
<dbReference type="AlphaFoldDB" id="A0A5B7F557"/>
<comment type="caution">
    <text evidence="2">The sequence shown here is derived from an EMBL/GenBank/DDBJ whole genome shotgun (WGS) entry which is preliminary data.</text>
</comment>
<evidence type="ECO:0000313" key="3">
    <source>
        <dbReference type="Proteomes" id="UP000324222"/>
    </source>
</evidence>
<accession>A0A5B7F557</accession>
<keyword evidence="1" id="KW-0472">Membrane</keyword>
<dbReference type="EMBL" id="VSRR010004642">
    <property type="protein sequence ID" value="MPC40288.1"/>
    <property type="molecule type" value="Genomic_DNA"/>
</dbReference>
<sequence length="46" mass="5457">MYSEVKSRSFSSLLFIIIYSPISYSLEGFLLLLSIFHYMAFPRIKF</sequence>
<evidence type="ECO:0000256" key="1">
    <source>
        <dbReference type="SAM" id="Phobius"/>
    </source>
</evidence>
<feature type="transmembrane region" description="Helical" evidence="1">
    <location>
        <begin position="12"/>
        <end position="36"/>
    </location>
</feature>
<keyword evidence="1" id="KW-1133">Transmembrane helix</keyword>
<keyword evidence="1" id="KW-0812">Transmembrane</keyword>
<reference evidence="2 3" key="1">
    <citation type="submission" date="2019-05" db="EMBL/GenBank/DDBJ databases">
        <title>Another draft genome of Portunus trituberculatus and its Hox gene families provides insights of decapod evolution.</title>
        <authorList>
            <person name="Jeong J.-H."/>
            <person name="Song I."/>
            <person name="Kim S."/>
            <person name="Choi T."/>
            <person name="Kim D."/>
            <person name="Ryu S."/>
            <person name="Kim W."/>
        </authorList>
    </citation>
    <scope>NUCLEOTIDE SEQUENCE [LARGE SCALE GENOMIC DNA]</scope>
    <source>
        <tissue evidence="2">Muscle</tissue>
    </source>
</reference>
<organism evidence="2 3">
    <name type="scientific">Portunus trituberculatus</name>
    <name type="common">Swimming crab</name>
    <name type="synonym">Neptunus trituberculatus</name>
    <dbReference type="NCBI Taxonomy" id="210409"/>
    <lineage>
        <taxon>Eukaryota</taxon>
        <taxon>Metazoa</taxon>
        <taxon>Ecdysozoa</taxon>
        <taxon>Arthropoda</taxon>
        <taxon>Crustacea</taxon>
        <taxon>Multicrustacea</taxon>
        <taxon>Malacostraca</taxon>
        <taxon>Eumalacostraca</taxon>
        <taxon>Eucarida</taxon>
        <taxon>Decapoda</taxon>
        <taxon>Pleocyemata</taxon>
        <taxon>Brachyura</taxon>
        <taxon>Eubrachyura</taxon>
        <taxon>Portunoidea</taxon>
        <taxon>Portunidae</taxon>
        <taxon>Portuninae</taxon>
        <taxon>Portunus</taxon>
    </lineage>
</organism>
<dbReference type="Proteomes" id="UP000324222">
    <property type="component" value="Unassembled WGS sequence"/>
</dbReference>
<gene>
    <name evidence="2" type="ORF">E2C01_033843</name>
</gene>
<protein>
    <submittedName>
        <fullName evidence="2">Uncharacterized protein</fullName>
    </submittedName>
</protein>